<dbReference type="PANTHER" id="PTHR47926:SF464">
    <property type="entry name" value="DYW DOMAIN-CONTAINING PROTEIN"/>
    <property type="match status" value="1"/>
</dbReference>
<name>A0AAN8VAB0_9MAGN</name>
<dbReference type="Pfam" id="PF20430">
    <property type="entry name" value="Eplus_motif"/>
    <property type="match status" value="1"/>
</dbReference>
<dbReference type="Proteomes" id="UP001370490">
    <property type="component" value="Unassembled WGS sequence"/>
</dbReference>
<dbReference type="GO" id="GO:0009451">
    <property type="term" value="P:RNA modification"/>
    <property type="evidence" value="ECO:0007669"/>
    <property type="project" value="InterPro"/>
</dbReference>
<gene>
    <name evidence="1" type="ORF">RJ641_003803</name>
</gene>
<comment type="caution">
    <text evidence="1">The sequence shown here is derived from an EMBL/GenBank/DDBJ whole genome shotgun (WGS) entry which is preliminary data.</text>
</comment>
<dbReference type="InterPro" id="IPR046960">
    <property type="entry name" value="PPR_At4g14850-like_plant"/>
</dbReference>
<protein>
    <submittedName>
        <fullName evidence="1">E motif</fullName>
    </submittedName>
</protein>
<keyword evidence="2" id="KW-1185">Reference proteome</keyword>
<dbReference type="Pfam" id="PF20431">
    <property type="entry name" value="E_motif"/>
    <property type="match status" value="1"/>
</dbReference>
<dbReference type="InterPro" id="IPR046848">
    <property type="entry name" value="E_motif"/>
</dbReference>
<dbReference type="PANTHER" id="PTHR47926">
    <property type="entry name" value="PENTATRICOPEPTIDE REPEAT-CONTAINING PROTEIN"/>
    <property type="match status" value="1"/>
</dbReference>
<accession>A0AAN8VAB0</accession>
<dbReference type="AlphaFoldDB" id="A0AAN8VAB0"/>
<dbReference type="GO" id="GO:0003723">
    <property type="term" value="F:RNA binding"/>
    <property type="evidence" value="ECO:0007669"/>
    <property type="project" value="InterPro"/>
</dbReference>
<reference evidence="1 2" key="1">
    <citation type="submission" date="2023-12" db="EMBL/GenBank/DDBJ databases">
        <title>A high-quality genome assembly for Dillenia turbinata (Dilleniales).</title>
        <authorList>
            <person name="Chanderbali A."/>
        </authorList>
    </citation>
    <scope>NUCLEOTIDE SEQUENCE [LARGE SCALE GENOMIC DNA]</scope>
    <source>
        <strain evidence="1">LSX21</strain>
        <tissue evidence="1">Leaf</tissue>
    </source>
</reference>
<sequence>MLHAHAFVSGFVSNVIVNAALVDGYGKCGLVIDARQLLGNSNINDQFRFGCGNRVVQKDECGVWYGAPLVHFMVHPIWLEKWGRGCLNLTSRFDSAYVIAGNVFAGKGRWDEVAKVRNMMKERRVRKEGGRSWVEERVMIHVFFAGDGSHERTKEIYANLAELMEKIEELGYVPVWNEVLHEVEER</sequence>
<evidence type="ECO:0000313" key="2">
    <source>
        <dbReference type="Proteomes" id="UP001370490"/>
    </source>
</evidence>
<organism evidence="1 2">
    <name type="scientific">Dillenia turbinata</name>
    <dbReference type="NCBI Taxonomy" id="194707"/>
    <lineage>
        <taxon>Eukaryota</taxon>
        <taxon>Viridiplantae</taxon>
        <taxon>Streptophyta</taxon>
        <taxon>Embryophyta</taxon>
        <taxon>Tracheophyta</taxon>
        <taxon>Spermatophyta</taxon>
        <taxon>Magnoliopsida</taxon>
        <taxon>eudicotyledons</taxon>
        <taxon>Gunneridae</taxon>
        <taxon>Pentapetalae</taxon>
        <taxon>Dilleniales</taxon>
        <taxon>Dilleniaceae</taxon>
        <taxon>Dillenia</taxon>
    </lineage>
</organism>
<dbReference type="EMBL" id="JBAMMX010000012">
    <property type="protein sequence ID" value="KAK6929709.1"/>
    <property type="molecule type" value="Genomic_DNA"/>
</dbReference>
<proteinExistence type="predicted"/>
<evidence type="ECO:0000313" key="1">
    <source>
        <dbReference type="EMBL" id="KAK6929709.1"/>
    </source>
</evidence>
<dbReference type="InterPro" id="IPR046849">
    <property type="entry name" value="E2_motif"/>
</dbReference>